<proteinExistence type="inferred from homology"/>
<comment type="similarity">
    <text evidence="2">Belongs to the aromatic acid exporter (TC 2.A.85) family.</text>
</comment>
<evidence type="ECO:0000313" key="11">
    <source>
        <dbReference type="Proteomes" id="UP001459277"/>
    </source>
</evidence>
<evidence type="ECO:0000256" key="6">
    <source>
        <dbReference type="ARBA" id="ARBA00023065"/>
    </source>
</evidence>
<evidence type="ECO:0000256" key="9">
    <source>
        <dbReference type="SAM" id="Phobius"/>
    </source>
</evidence>
<keyword evidence="3" id="KW-0813">Transport</keyword>
<keyword evidence="6" id="KW-0406">Ion transport</keyword>
<comment type="caution">
    <text evidence="10">The sequence shown here is derived from an EMBL/GenBank/DDBJ whole genome shotgun (WGS) entry which is preliminary data.</text>
</comment>
<evidence type="ECO:0000313" key="10">
    <source>
        <dbReference type="EMBL" id="KAK9984936.1"/>
    </source>
</evidence>
<keyword evidence="4 9" id="KW-0812">Transmembrane</keyword>
<keyword evidence="7 9" id="KW-0472">Membrane</keyword>
<accession>A0AAW2BG84</accession>
<evidence type="ECO:0000256" key="2">
    <source>
        <dbReference type="ARBA" id="ARBA00007079"/>
    </source>
</evidence>
<dbReference type="GO" id="GO:0034220">
    <property type="term" value="P:monoatomic ion transmembrane transport"/>
    <property type="evidence" value="ECO:0007669"/>
    <property type="project" value="UniProtKB-KW"/>
</dbReference>
<reference evidence="10 11" key="1">
    <citation type="submission" date="2024-01" db="EMBL/GenBank/DDBJ databases">
        <title>A telomere-to-telomere, gap-free genome of sweet tea (Lithocarpus litseifolius).</title>
        <authorList>
            <person name="Zhou J."/>
        </authorList>
    </citation>
    <scope>NUCLEOTIDE SEQUENCE [LARGE SCALE GENOMIC DNA]</scope>
    <source>
        <strain evidence="10">Zhou-2022a</strain>
        <tissue evidence="10">Leaf</tissue>
    </source>
</reference>
<evidence type="ECO:0000256" key="3">
    <source>
        <dbReference type="ARBA" id="ARBA00022448"/>
    </source>
</evidence>
<dbReference type="Pfam" id="PF11744">
    <property type="entry name" value="ALMT"/>
    <property type="match status" value="1"/>
</dbReference>
<feature type="transmembrane region" description="Helical" evidence="9">
    <location>
        <begin position="130"/>
        <end position="150"/>
    </location>
</feature>
<dbReference type="Proteomes" id="UP001459277">
    <property type="component" value="Unassembled WGS sequence"/>
</dbReference>
<dbReference type="PANTHER" id="PTHR31086">
    <property type="entry name" value="ALUMINUM-ACTIVATED MALATE TRANSPORTER 10"/>
    <property type="match status" value="1"/>
</dbReference>
<feature type="transmembrane region" description="Helical" evidence="9">
    <location>
        <begin position="192"/>
        <end position="210"/>
    </location>
</feature>
<sequence>MEMAMERNGDCTKTMGNWEKHIPIFAQKMKTYPGLLCKTMWKVGHDDPRRVIHAFKVGLSLTLVSLLYLMEPLFKGIGQNAIWAVMTVVVVLEFTAGATLCKGLNRGFGTLLAGSLAFIFEYIATETGPVFRAIFIGAAVFLIGSAATYLRFFPYIKKNYDYGVVIFLLTFNLITVSSYRVDNVLKIAHDRFFTIAIGCGVCLLMSLLIFPNWSGEELHNSTVLKLEGLAKSMEACVNAYFVDPNIEDTKNQSSEDPIYEGYKAVLDSKSKDEALALYASWEPRHSRYCHRFPWQRYVKLGGVLRHFGYTVVALHGCLRTEIPTPQSVRTLFKDPCNRLAGEISKVLMELANSITSHRHCSPEILSDHLHEALQDLNNAIKSQPRLFLGSNKNQATNMLALAAAQASQKHEKASGVSLSSVKTDSSALMDWKSRRTTSDSKEAERKVLRPQLSKIAITSLEFSEALPFAAFASLLVEMVAKLDNVIAEVEELGRAACYKEYQPCDEVAVTRDRKKINVSQNNVQTDGAE</sequence>
<dbReference type="EMBL" id="JAZDWU010000012">
    <property type="protein sequence ID" value="KAK9984936.1"/>
    <property type="molecule type" value="Genomic_DNA"/>
</dbReference>
<gene>
    <name evidence="10" type="ORF">SO802_034461</name>
</gene>
<feature type="transmembrane region" description="Helical" evidence="9">
    <location>
        <begin position="162"/>
        <end position="180"/>
    </location>
</feature>
<evidence type="ECO:0000256" key="7">
    <source>
        <dbReference type="ARBA" id="ARBA00023136"/>
    </source>
</evidence>
<dbReference type="GO" id="GO:0016020">
    <property type="term" value="C:membrane"/>
    <property type="evidence" value="ECO:0007669"/>
    <property type="project" value="UniProtKB-SubCell"/>
</dbReference>
<evidence type="ECO:0008006" key="12">
    <source>
        <dbReference type="Google" id="ProtNLM"/>
    </source>
</evidence>
<evidence type="ECO:0000256" key="5">
    <source>
        <dbReference type="ARBA" id="ARBA00022989"/>
    </source>
</evidence>
<evidence type="ECO:0000256" key="1">
    <source>
        <dbReference type="ARBA" id="ARBA00004141"/>
    </source>
</evidence>
<keyword evidence="5 9" id="KW-1133">Transmembrane helix</keyword>
<comment type="subcellular location">
    <subcellularLocation>
        <location evidence="1">Membrane</location>
        <topology evidence="1">Multi-pass membrane protein</topology>
    </subcellularLocation>
</comment>
<feature type="transmembrane region" description="Helical" evidence="9">
    <location>
        <begin position="81"/>
        <end position="101"/>
    </location>
</feature>
<protein>
    <recommendedName>
        <fullName evidence="12">Aluminum-activated malate transporter</fullName>
    </recommendedName>
</protein>
<feature type="transmembrane region" description="Helical" evidence="9">
    <location>
        <begin position="51"/>
        <end position="69"/>
    </location>
</feature>
<evidence type="ECO:0000256" key="4">
    <source>
        <dbReference type="ARBA" id="ARBA00022692"/>
    </source>
</evidence>
<name>A0AAW2BG84_9ROSI</name>
<feature type="transmembrane region" description="Helical" evidence="9">
    <location>
        <begin position="108"/>
        <end position="124"/>
    </location>
</feature>
<dbReference type="AlphaFoldDB" id="A0AAW2BG84"/>
<dbReference type="InterPro" id="IPR020966">
    <property type="entry name" value="ALMT"/>
</dbReference>
<keyword evidence="8" id="KW-0407">Ion channel</keyword>
<evidence type="ECO:0000256" key="8">
    <source>
        <dbReference type="ARBA" id="ARBA00023303"/>
    </source>
</evidence>
<organism evidence="10 11">
    <name type="scientific">Lithocarpus litseifolius</name>
    <dbReference type="NCBI Taxonomy" id="425828"/>
    <lineage>
        <taxon>Eukaryota</taxon>
        <taxon>Viridiplantae</taxon>
        <taxon>Streptophyta</taxon>
        <taxon>Embryophyta</taxon>
        <taxon>Tracheophyta</taxon>
        <taxon>Spermatophyta</taxon>
        <taxon>Magnoliopsida</taxon>
        <taxon>eudicotyledons</taxon>
        <taxon>Gunneridae</taxon>
        <taxon>Pentapetalae</taxon>
        <taxon>rosids</taxon>
        <taxon>fabids</taxon>
        <taxon>Fagales</taxon>
        <taxon>Fagaceae</taxon>
        <taxon>Lithocarpus</taxon>
    </lineage>
</organism>
<keyword evidence="11" id="KW-1185">Reference proteome</keyword>
<dbReference type="GO" id="GO:0015743">
    <property type="term" value="P:malate transport"/>
    <property type="evidence" value="ECO:0007669"/>
    <property type="project" value="InterPro"/>
</dbReference>